<comment type="caution">
    <text evidence="1">The sequence shown here is derived from an EMBL/GenBank/DDBJ whole genome shotgun (WGS) entry which is preliminary data.</text>
</comment>
<keyword evidence="2" id="KW-1185">Reference proteome</keyword>
<dbReference type="Proteomes" id="UP000799439">
    <property type="component" value="Unassembled WGS sequence"/>
</dbReference>
<dbReference type="OrthoDB" id="3903603at2759"/>
<gene>
    <name evidence="1" type="ORF">K461DRAFT_265393</name>
</gene>
<accession>A0A9P4J8A1</accession>
<evidence type="ECO:0000313" key="2">
    <source>
        <dbReference type="Proteomes" id="UP000799439"/>
    </source>
</evidence>
<dbReference type="EMBL" id="ML996082">
    <property type="protein sequence ID" value="KAF2155930.1"/>
    <property type="molecule type" value="Genomic_DNA"/>
</dbReference>
<name>A0A9P4J8A1_9PEZI</name>
<evidence type="ECO:0000313" key="1">
    <source>
        <dbReference type="EMBL" id="KAF2155930.1"/>
    </source>
</evidence>
<dbReference type="Gene3D" id="1.25.40.10">
    <property type="entry name" value="Tetratricopeptide repeat domain"/>
    <property type="match status" value="1"/>
</dbReference>
<evidence type="ECO:0008006" key="3">
    <source>
        <dbReference type="Google" id="ProtNLM"/>
    </source>
</evidence>
<proteinExistence type="predicted"/>
<organism evidence="1 2">
    <name type="scientific">Myriangium duriaei CBS 260.36</name>
    <dbReference type="NCBI Taxonomy" id="1168546"/>
    <lineage>
        <taxon>Eukaryota</taxon>
        <taxon>Fungi</taxon>
        <taxon>Dikarya</taxon>
        <taxon>Ascomycota</taxon>
        <taxon>Pezizomycotina</taxon>
        <taxon>Dothideomycetes</taxon>
        <taxon>Dothideomycetidae</taxon>
        <taxon>Myriangiales</taxon>
        <taxon>Myriangiaceae</taxon>
        <taxon>Myriangium</taxon>
    </lineage>
</organism>
<sequence length="770" mass="87347">MCRIENRARLTCGGLRKYDANIDSKEFHDTVVELFPPQDRPALAQALERERTRRRELANSVDISLERSPLASPILRELNKLLRQAAGDVISFKSAAELWKWYLRAVRNIPGVHAHIPTAAWNILWRTQITEDMPLELRKQRVLELVGGITKADLPLSSEQTEAKLEALVLSGKDREAVLEWEHDFKSTEGRDSDNLRHGVKLFAAMGDIRNGVSILKKYQEVLPNGDPRIMHTLIAACIQTQNDHMAYSLYLSLRQRLDTNIQAKDFDLISARFLAHERLDLALAVFRDMMMVGTEMIERGTLTVKEETKMLDGMMDRVDTLQSRGRKSDEVNKISLEVLTHLPKQWTNKFFFGKWIKKLIGMDDLESAAKVIELMYQRGIEPSTTHVNGLIGGLLRSNLPEQMQRGETLAWSMIHKKLEDVARRRDEHEANAAKRLEGLSDQPQLSQNRRANDQFRIPLDLARPVPKASMETFNVLGLYYLLKSNWTYLGLLGDMVDPAGLKMSPFFMNHLLYMHLYATGPDNMWNNLLKLSEKALPDIDTYDVLWHAQQMKGETNVKRSASKLAVEGLVPLPPPRSSFAMMVRWYDLLDPRKQAKAKEGFGEELYARIMSAFSGEKDFPCVLVALHGIFSVFAVAPSEPIKEIIITGLANLMEPVAPQIKVGRRVRQQLAADRSRVRSVRLALGLIRDRRKERMLRNGVDPEEFDGKAKALEEVNLLSELIRSVLVRVHRDANQVEILIQAAREEMGVGELSVGDVNAASVDDDFGSV</sequence>
<dbReference type="AlphaFoldDB" id="A0A9P4J8A1"/>
<reference evidence="1" key="1">
    <citation type="journal article" date="2020" name="Stud. Mycol.">
        <title>101 Dothideomycetes genomes: a test case for predicting lifestyles and emergence of pathogens.</title>
        <authorList>
            <person name="Haridas S."/>
            <person name="Albert R."/>
            <person name="Binder M."/>
            <person name="Bloem J."/>
            <person name="Labutti K."/>
            <person name="Salamov A."/>
            <person name="Andreopoulos B."/>
            <person name="Baker S."/>
            <person name="Barry K."/>
            <person name="Bills G."/>
            <person name="Bluhm B."/>
            <person name="Cannon C."/>
            <person name="Castanera R."/>
            <person name="Culley D."/>
            <person name="Daum C."/>
            <person name="Ezra D."/>
            <person name="Gonzalez J."/>
            <person name="Henrissat B."/>
            <person name="Kuo A."/>
            <person name="Liang C."/>
            <person name="Lipzen A."/>
            <person name="Lutzoni F."/>
            <person name="Magnuson J."/>
            <person name="Mondo S."/>
            <person name="Nolan M."/>
            <person name="Ohm R."/>
            <person name="Pangilinan J."/>
            <person name="Park H.-J."/>
            <person name="Ramirez L."/>
            <person name="Alfaro M."/>
            <person name="Sun H."/>
            <person name="Tritt A."/>
            <person name="Yoshinaga Y."/>
            <person name="Zwiers L.-H."/>
            <person name="Turgeon B."/>
            <person name="Goodwin S."/>
            <person name="Spatafora J."/>
            <person name="Crous P."/>
            <person name="Grigoriev I."/>
        </authorList>
    </citation>
    <scope>NUCLEOTIDE SEQUENCE</scope>
    <source>
        <strain evidence="1">CBS 260.36</strain>
    </source>
</reference>
<dbReference type="InterPro" id="IPR011990">
    <property type="entry name" value="TPR-like_helical_dom_sf"/>
</dbReference>
<protein>
    <recommendedName>
        <fullName evidence="3">Pentacotripeptide-repeat region of PRORP domain-containing protein</fullName>
    </recommendedName>
</protein>